<evidence type="ECO:0000313" key="3">
    <source>
        <dbReference type="Proteomes" id="UP000018688"/>
    </source>
</evidence>
<dbReference type="AlphaFoldDB" id="V8CIZ7"/>
<dbReference type="RefSeq" id="WP_023929158.1">
    <property type="nucleotide sequence ID" value="NZ_KI669458.1"/>
</dbReference>
<dbReference type="STRING" id="1357399.HMPREF2087_00251"/>
<keyword evidence="3" id="KW-1185">Reference proteome</keyword>
<name>V8CIZ7_9HELI</name>
<keyword evidence="1" id="KW-0472">Membrane</keyword>
<dbReference type="Proteomes" id="UP000018688">
    <property type="component" value="Unassembled WGS sequence"/>
</dbReference>
<reference evidence="2 3" key="1">
    <citation type="submission" date="2013-10" db="EMBL/GenBank/DDBJ databases">
        <title>The Genome Sequence of Helicobacter canis NCTC 12740.</title>
        <authorList>
            <consortium name="The Broad Institute Genomics Platform"/>
            <person name="Earl A."/>
            <person name="Fox J.G."/>
            <person name="Shen Z."/>
            <person name="Young S.K."/>
            <person name="Zeng Q."/>
            <person name="Gargeya S."/>
            <person name="Fitzgerald M."/>
            <person name="Abouelleil A."/>
            <person name="Alvarado L."/>
            <person name="Chapman S.B."/>
            <person name="Gainer-Dewar J."/>
            <person name="Goldberg J."/>
            <person name="Griggs A."/>
            <person name="Gujja S."/>
            <person name="Hansen M."/>
            <person name="Howarth C."/>
            <person name="Imamovic A."/>
            <person name="Ireland A."/>
            <person name="Larimer J."/>
            <person name="McCowan C."/>
            <person name="Murphy C."/>
            <person name="Pearson M."/>
            <person name="Poon T.W."/>
            <person name="Priest M."/>
            <person name="Roberts A."/>
            <person name="Saif S."/>
            <person name="Shea T."/>
            <person name="Sykes S."/>
            <person name="Wortman J."/>
            <person name="Nusbaum C."/>
            <person name="Birren B."/>
        </authorList>
    </citation>
    <scope>NUCLEOTIDE SEQUENCE [LARGE SCALE GENOMIC DNA]</scope>
    <source>
        <strain evidence="2 3">NCTC 12740</strain>
    </source>
</reference>
<keyword evidence="1" id="KW-1133">Transmembrane helix</keyword>
<dbReference type="PATRIC" id="fig|1357399.3.peg.263"/>
<comment type="caution">
    <text evidence="2">The sequence shown here is derived from an EMBL/GenBank/DDBJ whole genome shotgun (WGS) entry which is preliminary data.</text>
</comment>
<proteinExistence type="predicted"/>
<dbReference type="HOGENOM" id="CLU_2301940_0_0_7"/>
<evidence type="ECO:0000256" key="1">
    <source>
        <dbReference type="SAM" id="Phobius"/>
    </source>
</evidence>
<accession>V8CIZ7</accession>
<organism evidence="2 3">
    <name type="scientific">Helicobacter canis NCTC 12740</name>
    <dbReference type="NCBI Taxonomy" id="1357399"/>
    <lineage>
        <taxon>Bacteria</taxon>
        <taxon>Pseudomonadati</taxon>
        <taxon>Campylobacterota</taxon>
        <taxon>Epsilonproteobacteria</taxon>
        <taxon>Campylobacterales</taxon>
        <taxon>Helicobacteraceae</taxon>
        <taxon>Helicobacter</taxon>
    </lineage>
</organism>
<keyword evidence="1" id="KW-0812">Transmembrane</keyword>
<sequence>MDLGLLYTLISVDNFFIFILGFMAGFGAGRALFKQTKKAESYERIGGSCIWSYKLKGEHIGLHRMYKNGKKIGIDCCYLQNRGVFKKPFCALLECPCKDF</sequence>
<evidence type="ECO:0000313" key="2">
    <source>
        <dbReference type="EMBL" id="ETD27339.1"/>
    </source>
</evidence>
<feature type="transmembrane region" description="Helical" evidence="1">
    <location>
        <begin position="15"/>
        <end position="33"/>
    </location>
</feature>
<dbReference type="EMBL" id="AZJJ01000001">
    <property type="protein sequence ID" value="ETD27339.1"/>
    <property type="molecule type" value="Genomic_DNA"/>
</dbReference>
<gene>
    <name evidence="2" type="ORF">HMPREF2087_00251</name>
</gene>
<protein>
    <submittedName>
        <fullName evidence="2">Uncharacterized protein</fullName>
    </submittedName>
</protein>